<reference evidence="3" key="1">
    <citation type="journal article" date="2015" name="Nat. Genet.">
        <title>The genome and transcriptome of the zoonotic hookworm Ancylostoma ceylanicum identify infection-specific gene families.</title>
        <authorList>
            <person name="Schwarz E.M."/>
            <person name="Hu Y."/>
            <person name="Antoshechkin I."/>
            <person name="Miller M.M."/>
            <person name="Sternberg P.W."/>
            <person name="Aroian R.V."/>
        </authorList>
    </citation>
    <scope>NUCLEOTIDE SEQUENCE</scope>
    <source>
        <strain evidence="3">HY135</strain>
    </source>
</reference>
<protein>
    <submittedName>
        <fullName evidence="2">Uncharacterized protein</fullName>
    </submittedName>
</protein>
<dbReference type="OrthoDB" id="10606642at2759"/>
<evidence type="ECO:0000256" key="1">
    <source>
        <dbReference type="SAM" id="MobiDB-lite"/>
    </source>
</evidence>
<name>A0A016WL99_9BILA</name>
<comment type="caution">
    <text evidence="2">The sequence shown here is derived from an EMBL/GenBank/DDBJ whole genome shotgun (WGS) entry which is preliminary data.</text>
</comment>
<organism evidence="2 3">
    <name type="scientific">Ancylostoma ceylanicum</name>
    <dbReference type="NCBI Taxonomy" id="53326"/>
    <lineage>
        <taxon>Eukaryota</taxon>
        <taxon>Metazoa</taxon>
        <taxon>Ecdysozoa</taxon>
        <taxon>Nematoda</taxon>
        <taxon>Chromadorea</taxon>
        <taxon>Rhabditida</taxon>
        <taxon>Rhabditina</taxon>
        <taxon>Rhabditomorpha</taxon>
        <taxon>Strongyloidea</taxon>
        <taxon>Ancylostomatidae</taxon>
        <taxon>Ancylostomatinae</taxon>
        <taxon>Ancylostoma</taxon>
    </lineage>
</organism>
<evidence type="ECO:0000313" key="3">
    <source>
        <dbReference type="Proteomes" id="UP000024635"/>
    </source>
</evidence>
<accession>A0A016WL99</accession>
<evidence type="ECO:0000313" key="2">
    <source>
        <dbReference type="EMBL" id="EYC40425.1"/>
    </source>
</evidence>
<dbReference type="AlphaFoldDB" id="A0A016WL99"/>
<feature type="region of interest" description="Disordered" evidence="1">
    <location>
        <begin position="1"/>
        <end position="34"/>
    </location>
</feature>
<dbReference type="Proteomes" id="UP000024635">
    <property type="component" value="Unassembled WGS sequence"/>
</dbReference>
<dbReference type="EMBL" id="JARK01000212">
    <property type="protein sequence ID" value="EYC40425.1"/>
    <property type="molecule type" value="Genomic_DNA"/>
</dbReference>
<keyword evidence="3" id="KW-1185">Reference proteome</keyword>
<gene>
    <name evidence="2" type="primary">Acey_s0612.g656</name>
    <name evidence="2" type="ORF">Y032_0612g656</name>
</gene>
<proteinExistence type="predicted"/>
<sequence>MAGAGNGNDHGREVGNEAGSSQQPRGEAAWSTHRKDTHDMFEVVRDSAAAMRSNITTMFTLVPSLNEPFACLGEKNRSSEVAVYPAEAVKSFFAALQKYVAPYVRTGKAGLYEVFEHPTDRAKAYREKKAQKSEGDCTYRNFQTTPSRGPDFGFNGCSGPIGAEVPRGRGRGRGFVPSRGRVYGDRYARRSYKNHFHPY</sequence>